<gene>
    <name evidence="1" type="ORF">HMPREF3228_00479</name>
</gene>
<dbReference type="AlphaFoldDB" id="A0A133S169"/>
<sequence>MESLTLFSQKNRLHDFIDGLGYLLLLSCVILDRLQRKQYFSFVEKKQHDFISSI</sequence>
<comment type="caution">
    <text evidence="1">The sequence shown here is derived from an EMBL/GenBank/DDBJ whole genome shotgun (WGS) entry which is preliminary data.</text>
</comment>
<evidence type="ECO:0000313" key="1">
    <source>
        <dbReference type="EMBL" id="KXA61967.1"/>
    </source>
</evidence>
<proteinExistence type="predicted"/>
<dbReference type="EMBL" id="LRQR01000029">
    <property type="protein sequence ID" value="KXA61967.1"/>
    <property type="molecule type" value="Genomic_DNA"/>
</dbReference>
<accession>A0A133S169</accession>
<reference evidence="1 2" key="1">
    <citation type="submission" date="2016-01" db="EMBL/GenBank/DDBJ databases">
        <authorList>
            <person name="Oliw E.H."/>
        </authorList>
    </citation>
    <scope>NUCLEOTIDE SEQUENCE [LARGE SCALE GENOMIC DNA]</scope>
    <source>
        <strain evidence="1 2">CMW7705B</strain>
    </source>
</reference>
<organism evidence="1 2">
    <name type="scientific">Streptococcus mitis</name>
    <dbReference type="NCBI Taxonomy" id="28037"/>
    <lineage>
        <taxon>Bacteria</taxon>
        <taxon>Bacillati</taxon>
        <taxon>Bacillota</taxon>
        <taxon>Bacilli</taxon>
        <taxon>Lactobacillales</taxon>
        <taxon>Streptococcaceae</taxon>
        <taxon>Streptococcus</taxon>
        <taxon>Streptococcus mitis group</taxon>
    </lineage>
</organism>
<dbReference type="Proteomes" id="UP000070065">
    <property type="component" value="Unassembled WGS sequence"/>
</dbReference>
<evidence type="ECO:0000313" key="2">
    <source>
        <dbReference type="Proteomes" id="UP000070065"/>
    </source>
</evidence>
<protein>
    <submittedName>
        <fullName evidence="1">Uncharacterized protein</fullName>
    </submittedName>
</protein>
<dbReference type="PATRIC" id="fig|28037.231.peg.478"/>
<name>A0A133S169_STRMT</name>